<sequence length="1747" mass="197313">MIKITLLFILSFASFSVAAQPLTVTDVKFVEGNRHLNQILITFNQAIAKHGQVPTSAQINAIELDEKLKKQCRWRYQRLNKISCDTYVKTPAYMPIKVAVTKHFVGKGKQVNNRFQHIWVNKRFPVDETKVNEHELSVTFTTPFEADQQAIAAILDAVRIKLDRTITKPSNTELIRINDTQTKLVFKFKEPINKLNIELVLPQGFKATEAHQATYSKTVLYRQKAYSDTPTFIGLFCEASHNDWTNTRFTLIENASEKSCPPENLAFAFTHVLNNKHDLSKVITTSLNSHPIKVTKKSKEDRFHYYSVNLQGDTEYQFGLSALTTAGGEGFENTGLLISYKTGKESTYWRTRDYLGKQFKSNESATLRLEHRNATDLKAQYFPATNATELLNFLNTNDKQSLFTPTQLNSANDNKLRLQHLPVAEHLSHSSGVVIYNLTGQSSRSQSQSETGFKNKSVALSVSDFELKAFMGAGLYVSTTSFETGSPVQAKIKLVCPNMSKPALIGSTNVDGELNISHASWLKFEGKSMQNCWLWATSKKSKAVLEIEQGQETKIVAKAVFSQPVYTPNTPIDFTLLAKRHTENGLKTLENKLDITIHSFNNKLHTPIEIDAIAISEHGLMQFELPEGLSETGVYWLEAQYNDSPTKVTGYFKVTEFIPPEVEFNWRHSDSATKLAPFTVQVTGKTFNGFAVQNFSGVLSHQYDHMYRAPDGWPSNFEYSDRDEIPADIRRTVKTELQAKGEVGEIKLTLKPDLPLVQIRLNGTVISETGESTFYRASIPYFSREHYIGTKQQNYQFDVIAVEPSGKQIQTQTHVNIVHEDGKATELCSGKTPFSCEIPADLSGRITFELVSADGKYTWLRSHYVYPDQPDDEVKTAPLELEGKAQTVVGSDYELSITSNRAGDALLFINAGEYKEIKHIHLVEGSNSEQINISQKHLPGIKIHVFMPFSPQAQAELKSLHSDQLKLLFDKLKSQYEHFPTSQNNFVLPQKPSILGEIVSKRVSVITATPLELKATHAIKTKSNSVLSVTLESNQNTDVQLWLVNDALFDVSYTRAEDVSFEDLYNAYLYELPFKPAHNLKEWMIAPEFIESPTMLSHFASTHHDVQMRRRLASMPPSQSMSPLAQSVWLPPITLQANKSRTIDVPLPQLIGRWKLFALGANETNHARYEGDITTSAEIEYSLYVPPKVFNNDKALMRVVATNRTNRVLKDQLDISINNGGAKTYNIDLYKQQRFTLDIPINTSEIGHYQIALKSEQDMTRNQIANYEVLSATYQDLRSVKMNPSQTTPSIMLPTNEKILKSYAIPTNQLAPDWSRLLRYHTSYPHQCWEQTLSRAVSLTNNPMTRETNLALRTTLHASNKHNARNDGYSYFQNAKTDPFLTAYTLLANQWLKDSAYQFNVDRSLIDTLVNTFLDTNQSQIAYTSELTPYANDWLLWALAEQGKINLKDVKRVRAQGVIDSTSNLIQLLAMKSAGGDQLKIEKALERIVSDGYQDSSYTSLNSNQDKCLTVMLTERQSLKDDLAKQVISKQIQVGHFGNTLNDALCTRALKNRPVTEALHANLRAENTHNKVTEYKIHTSQIDQGLYLNIEYEKHYMSDKASFNGVGISKKFQIMTGNEWQEVSGNEIKVGQLVKVQLFAFSPIPRAHVLITDTLPKGLVPLNPLHRQKQYANWLGESTVQTLPNINSKGQIVWHRYQISDGVTIFEYLAEARFNGDYISPAANIELMYAPEINGNSDAKMIAIQRK</sequence>
<keyword evidence="1" id="KW-0732">Signal</keyword>
<proteinExistence type="predicted"/>
<evidence type="ECO:0000313" key="3">
    <source>
        <dbReference type="EMBL" id="KZN64421.1"/>
    </source>
</evidence>
<dbReference type="Gene3D" id="1.50.10.20">
    <property type="match status" value="1"/>
</dbReference>
<reference evidence="3 4" key="1">
    <citation type="submission" date="2013-07" db="EMBL/GenBank/DDBJ databases">
        <title>Comparative Genomic and Metabolomic Analysis of Twelve Strains of Pseudoalteromonas luteoviolacea.</title>
        <authorList>
            <person name="Vynne N.G."/>
            <person name="Mansson M."/>
            <person name="Gram L."/>
        </authorList>
    </citation>
    <scope>NUCLEOTIDE SEQUENCE [LARGE SCALE GENOMIC DNA]</scope>
    <source>
        <strain evidence="3 4">S4060-1</strain>
    </source>
</reference>
<dbReference type="RefSeq" id="WP_063381790.1">
    <property type="nucleotide sequence ID" value="NZ_AUXX01000027.1"/>
</dbReference>
<dbReference type="SUPFAM" id="SSF48239">
    <property type="entry name" value="Terpenoid cyclases/Protein prenyltransferases"/>
    <property type="match status" value="1"/>
</dbReference>
<dbReference type="InterPro" id="IPR041246">
    <property type="entry name" value="Bact_MG10"/>
</dbReference>
<dbReference type="InterPro" id="IPR008930">
    <property type="entry name" value="Terpenoid_cyclase/PrenylTrfase"/>
</dbReference>
<dbReference type="PATRIC" id="fig|1365257.3.peg.3266"/>
<dbReference type="Pfam" id="PF17973">
    <property type="entry name" value="bMG10"/>
    <property type="match status" value="1"/>
</dbReference>
<comment type="caution">
    <text evidence="3">The sequence shown here is derived from an EMBL/GenBank/DDBJ whole genome shotgun (WGS) entry which is preliminary data.</text>
</comment>
<evidence type="ECO:0000256" key="1">
    <source>
        <dbReference type="SAM" id="SignalP"/>
    </source>
</evidence>
<feature type="domain" description="Alpha-2-macroglobulin" evidence="2">
    <location>
        <begin position="1127"/>
        <end position="1215"/>
    </location>
</feature>
<name>A0A161XPZ2_9GAMM</name>
<evidence type="ECO:0000313" key="4">
    <source>
        <dbReference type="Proteomes" id="UP000076661"/>
    </source>
</evidence>
<dbReference type="GO" id="GO:0004866">
    <property type="term" value="F:endopeptidase inhibitor activity"/>
    <property type="evidence" value="ECO:0007669"/>
    <property type="project" value="InterPro"/>
</dbReference>
<evidence type="ECO:0000259" key="2">
    <source>
        <dbReference type="SMART" id="SM01360"/>
    </source>
</evidence>
<gene>
    <name evidence="3" type="ORF">N478_22255</name>
</gene>
<dbReference type="Proteomes" id="UP000076661">
    <property type="component" value="Unassembled WGS sequence"/>
</dbReference>
<feature type="chain" id="PRO_5007829210" description="Alpha-2-macroglobulin domain-containing protein" evidence="1">
    <location>
        <begin position="20"/>
        <end position="1747"/>
    </location>
</feature>
<accession>A0A161XPZ2</accession>
<dbReference type="SMART" id="SM01360">
    <property type="entry name" value="A2M"/>
    <property type="match status" value="1"/>
</dbReference>
<feature type="signal peptide" evidence="1">
    <location>
        <begin position="1"/>
        <end position="19"/>
    </location>
</feature>
<organism evidence="3 4">
    <name type="scientific">Pseudoalteromonas luteoviolacea S4060-1</name>
    <dbReference type="NCBI Taxonomy" id="1365257"/>
    <lineage>
        <taxon>Bacteria</taxon>
        <taxon>Pseudomonadati</taxon>
        <taxon>Pseudomonadota</taxon>
        <taxon>Gammaproteobacteria</taxon>
        <taxon>Alteromonadales</taxon>
        <taxon>Pseudoalteromonadaceae</taxon>
        <taxon>Pseudoalteromonas</taxon>
    </lineage>
</organism>
<protein>
    <recommendedName>
        <fullName evidence="2">Alpha-2-macroglobulin domain-containing protein</fullName>
    </recommendedName>
</protein>
<dbReference type="InterPro" id="IPR001599">
    <property type="entry name" value="Macroglobln_a2"/>
</dbReference>
<dbReference type="EMBL" id="AUXX01000027">
    <property type="protein sequence ID" value="KZN64421.1"/>
    <property type="molecule type" value="Genomic_DNA"/>
</dbReference>